<dbReference type="Gene3D" id="2.60.40.2630">
    <property type="match status" value="1"/>
</dbReference>
<dbReference type="HOGENOM" id="CLU_707247_0_0_10"/>
<comment type="caution">
    <text evidence="2">The sequence shown here is derived from an EMBL/GenBank/DDBJ whole genome shotgun (WGS) entry which is preliminary data.</text>
</comment>
<proteinExistence type="predicted"/>
<name>A0A0E2B0K8_BACFG</name>
<reference evidence="2 3" key="1">
    <citation type="submission" date="2012-02" db="EMBL/GenBank/DDBJ databases">
        <title>The Genome Sequence of Bacteroides fragilis CL07T12C05.</title>
        <authorList>
            <consortium name="The Broad Institute Genome Sequencing Platform"/>
            <person name="Earl A."/>
            <person name="Ward D."/>
            <person name="Feldgarden M."/>
            <person name="Gevers D."/>
            <person name="Zitomersky N.L."/>
            <person name="Coyne M.J."/>
            <person name="Comstock L.E."/>
            <person name="Young S.K."/>
            <person name="Zeng Q."/>
            <person name="Gargeya S."/>
            <person name="Fitzgerald M."/>
            <person name="Haas B."/>
            <person name="Abouelleil A."/>
            <person name="Alvarado L."/>
            <person name="Arachchi H.M."/>
            <person name="Berlin A."/>
            <person name="Chapman S.B."/>
            <person name="Gearin G."/>
            <person name="Goldberg J."/>
            <person name="Griggs A."/>
            <person name="Gujja S."/>
            <person name="Hansen M."/>
            <person name="Heiman D."/>
            <person name="Howarth C."/>
            <person name="Larimer J."/>
            <person name="Lui A."/>
            <person name="MacDonald P.J.P."/>
            <person name="McCowen C."/>
            <person name="Montmayeur A."/>
            <person name="Murphy C."/>
            <person name="Neiman D."/>
            <person name="Pearson M."/>
            <person name="Priest M."/>
            <person name="Roberts A."/>
            <person name="Saif S."/>
            <person name="Shea T."/>
            <person name="Sisk P."/>
            <person name="Stolte C."/>
            <person name="Sykes S."/>
            <person name="Wortman J."/>
            <person name="Nusbaum C."/>
            <person name="Birren B."/>
        </authorList>
    </citation>
    <scope>NUCLEOTIDE SEQUENCE [LARGE SCALE GENOMIC DNA]</scope>
    <source>
        <strain evidence="2 3">CL07T12C05</strain>
    </source>
</reference>
<dbReference type="PATRIC" id="fig|997883.3.peg.2079"/>
<dbReference type="Proteomes" id="UP000003879">
    <property type="component" value="Unassembled WGS sequence"/>
</dbReference>
<feature type="signal peptide" evidence="1">
    <location>
        <begin position="1"/>
        <end position="24"/>
    </location>
</feature>
<accession>A0A0E2B0K8</accession>
<keyword evidence="1" id="KW-0732">Signal</keyword>
<evidence type="ECO:0000313" key="3">
    <source>
        <dbReference type="Proteomes" id="UP000003879"/>
    </source>
</evidence>
<dbReference type="EMBL" id="AGXN01000012">
    <property type="protein sequence ID" value="EIY96096.1"/>
    <property type="molecule type" value="Genomic_DNA"/>
</dbReference>
<evidence type="ECO:0008006" key="4">
    <source>
        <dbReference type="Google" id="ProtNLM"/>
    </source>
</evidence>
<dbReference type="AlphaFoldDB" id="A0A0E2B0K8"/>
<dbReference type="InterPro" id="IPR025049">
    <property type="entry name" value="Mfa-like_1"/>
</dbReference>
<sequence>MKKKQLTYVALVSGLLLHTGCAQREFIPEIESNEAIELQISPRVSLTRSVIQSGTQNGGSGQMTNIAVCASGNDYTDAGKNNDYALYTWKLDNINNTWQSGADHKIYLTGEEATIYAYYPAYKPGNDHEYATIDALKPTNSAIPVTVYEGTATEATYTIDCTTNNADKVWSINKWENNTNAGLRNSAPGEVDYMWATAVNKVSNKNGNNVTLNMNHALSLLTFRVYNNGTYTGTGALAQVKLEDAKNSATRLYKTPAADCTMNITTGAITGMSDADSDDNDATFIRAISNYTLVTQGAVDGETPPTDAAAASKKFSILVFPATDIANGDVKATFTIDGTTYSVNLDAPTGTVTIGGNSVDTADKWLAGVNYQYTVRLSGTGLSISTISVTDWVDAPNGSDMDIQ</sequence>
<gene>
    <name evidence="2" type="ORF">HMPREF1056_01984</name>
</gene>
<evidence type="ECO:0000256" key="1">
    <source>
        <dbReference type="SAM" id="SignalP"/>
    </source>
</evidence>
<dbReference type="Pfam" id="PF13149">
    <property type="entry name" value="Mfa_like_1"/>
    <property type="match status" value="1"/>
</dbReference>
<protein>
    <recommendedName>
        <fullName evidence="4">Fimbrillin family protein</fullName>
    </recommendedName>
</protein>
<organism evidence="2 3">
    <name type="scientific">Bacteroides fragilis CL07T12C05</name>
    <dbReference type="NCBI Taxonomy" id="997883"/>
    <lineage>
        <taxon>Bacteria</taxon>
        <taxon>Pseudomonadati</taxon>
        <taxon>Bacteroidota</taxon>
        <taxon>Bacteroidia</taxon>
        <taxon>Bacteroidales</taxon>
        <taxon>Bacteroidaceae</taxon>
        <taxon>Bacteroides</taxon>
    </lineage>
</organism>
<dbReference type="RefSeq" id="WP_005794598.1">
    <property type="nucleotide sequence ID" value="NZ_JH724215.1"/>
</dbReference>
<evidence type="ECO:0000313" key="2">
    <source>
        <dbReference type="EMBL" id="EIY96096.1"/>
    </source>
</evidence>
<dbReference type="CDD" id="cd13121">
    <property type="entry name" value="BF2867_like_C"/>
    <property type="match status" value="1"/>
</dbReference>
<dbReference type="CDD" id="cd13120">
    <property type="entry name" value="BF2867_like_N"/>
    <property type="match status" value="1"/>
</dbReference>
<feature type="chain" id="PRO_5002392635" description="Fimbrillin family protein" evidence="1">
    <location>
        <begin position="25"/>
        <end position="404"/>
    </location>
</feature>
<dbReference type="InterPro" id="IPR042278">
    <property type="entry name" value="Mfa-like_1_N"/>
</dbReference>
<dbReference type="Gene3D" id="2.60.40.2620">
    <property type="entry name" value="Fimbrillin-like"/>
    <property type="match status" value="1"/>
</dbReference>